<dbReference type="RefSeq" id="WP_057768740.1">
    <property type="nucleotide sequence ID" value="NZ_JQAT01000001.1"/>
</dbReference>
<accession>A0A0R2FVN6</accession>
<dbReference type="Pfam" id="PF07997">
    <property type="entry name" value="DUF1694"/>
    <property type="match status" value="1"/>
</dbReference>
<dbReference type="STRING" id="81857.IV38_GL000207"/>
<dbReference type="Proteomes" id="UP000051751">
    <property type="component" value="Unassembled WGS sequence"/>
</dbReference>
<proteinExistence type="predicted"/>
<dbReference type="EMBL" id="JQAZ01000001">
    <property type="protein sequence ID" value="KRN34147.1"/>
    <property type="molecule type" value="Genomic_DNA"/>
</dbReference>
<dbReference type="OrthoDB" id="95278at2"/>
<sequence>MTEDLNDFLKTRLYGVPQLKPDEKRRFLGNFQERVALAITVSQLRSAKMYALVAQILQRYPEYRIYLNDKLGQHLLNQYLQLAVELNYPFTILHQAKIRIDHPLQEDDFGLVLASPDQKIQRPILI</sequence>
<evidence type="ECO:0000313" key="3">
    <source>
        <dbReference type="Proteomes" id="UP000051645"/>
    </source>
</evidence>
<comment type="caution">
    <text evidence="1">The sequence shown here is derived from an EMBL/GenBank/DDBJ whole genome shotgun (WGS) entry which is preliminary data.</text>
</comment>
<evidence type="ECO:0000313" key="4">
    <source>
        <dbReference type="Proteomes" id="UP000051751"/>
    </source>
</evidence>
<organism evidence="1 4">
    <name type="scientific">Lactobacillus selangorensis</name>
    <dbReference type="NCBI Taxonomy" id="81857"/>
    <lineage>
        <taxon>Bacteria</taxon>
        <taxon>Bacillati</taxon>
        <taxon>Bacillota</taxon>
        <taxon>Bacilli</taxon>
        <taxon>Lactobacillales</taxon>
        <taxon>Lactobacillaceae</taxon>
        <taxon>Lactobacillus</taxon>
    </lineage>
</organism>
<keyword evidence="3" id="KW-1185">Reference proteome</keyword>
<dbReference type="InterPro" id="IPR012543">
    <property type="entry name" value="DUF1694"/>
</dbReference>
<dbReference type="SUPFAM" id="SSF160515">
    <property type="entry name" value="YueI-like"/>
    <property type="match status" value="1"/>
</dbReference>
<dbReference type="InterPro" id="IPR029064">
    <property type="entry name" value="Ribosomal_eL30-like_sf"/>
</dbReference>
<protein>
    <recommendedName>
        <fullName evidence="5">DUF1694 domain-containing protein</fullName>
    </recommendedName>
</protein>
<name>A0A0R2FVN6_9LACO</name>
<evidence type="ECO:0000313" key="1">
    <source>
        <dbReference type="EMBL" id="KRN29324.1"/>
    </source>
</evidence>
<evidence type="ECO:0008006" key="5">
    <source>
        <dbReference type="Google" id="ProtNLM"/>
    </source>
</evidence>
<evidence type="ECO:0000313" key="2">
    <source>
        <dbReference type="EMBL" id="KRN34147.1"/>
    </source>
</evidence>
<dbReference type="PATRIC" id="fig|81857.3.peg.213"/>
<dbReference type="AlphaFoldDB" id="A0A0R2FVN6"/>
<dbReference type="EMBL" id="JQAT01000001">
    <property type="protein sequence ID" value="KRN29324.1"/>
    <property type="molecule type" value="Genomic_DNA"/>
</dbReference>
<gene>
    <name evidence="1" type="ORF">IV38_GL000207</name>
    <name evidence="2" type="ORF">IV40_GL000462</name>
</gene>
<dbReference type="Gene3D" id="3.30.1330.30">
    <property type="match status" value="1"/>
</dbReference>
<reference evidence="3 4" key="1">
    <citation type="journal article" date="2015" name="Genome Announc.">
        <title>Expanding the biotechnology potential of lactobacilli through comparative genomics of 213 strains and associated genera.</title>
        <authorList>
            <person name="Sun Z."/>
            <person name="Harris H.M."/>
            <person name="McCann A."/>
            <person name="Guo C."/>
            <person name="Argimon S."/>
            <person name="Zhang W."/>
            <person name="Yang X."/>
            <person name="Jeffery I.B."/>
            <person name="Cooney J.C."/>
            <person name="Kagawa T.F."/>
            <person name="Liu W."/>
            <person name="Song Y."/>
            <person name="Salvetti E."/>
            <person name="Wrobel A."/>
            <person name="Rasinkangas P."/>
            <person name="Parkhill J."/>
            <person name="Rea M.C."/>
            <person name="O'Sullivan O."/>
            <person name="Ritari J."/>
            <person name="Douillard F.P."/>
            <person name="Paul Ross R."/>
            <person name="Yang R."/>
            <person name="Briner A.E."/>
            <person name="Felis G.E."/>
            <person name="de Vos W.M."/>
            <person name="Barrangou R."/>
            <person name="Klaenhammer T.R."/>
            <person name="Caufield P.W."/>
            <person name="Cui Y."/>
            <person name="Zhang H."/>
            <person name="O'Toole P.W."/>
        </authorList>
    </citation>
    <scope>NUCLEOTIDE SEQUENCE [LARGE SCALE GENOMIC DNA]</scope>
    <source>
        <strain evidence="1 4">ATCC BAA-66</strain>
        <strain evidence="2 3">DSM 13344</strain>
    </source>
</reference>
<dbReference type="Proteomes" id="UP000051645">
    <property type="component" value="Unassembled WGS sequence"/>
</dbReference>